<dbReference type="VEuPathDB" id="TriTrypDB:TEOVI_000913700"/>
<evidence type="ECO:0000256" key="1">
    <source>
        <dbReference type="PROSITE-ProRule" id="PRU00708"/>
    </source>
</evidence>
<evidence type="ECO:0000313" key="3">
    <source>
        <dbReference type="EMBL" id="SCU66119.1"/>
    </source>
</evidence>
<sequence length="796" mass="90425">MQDKAVQKALMEKRARLLLGVRMNYAPFSFMRRRRITAAALPVAERSDPLSICYRCVHERPFVEPPPEGDNNSDGEAYETARDALLQLNMMVRRGIEPDALMYTSLIATMGRARLEWQAYKLFSRMLESGIRPLPETYVALHDATSPRRHHLRCDLQQKVEESLETFPEELAEAELQLQRERDRLCVQKFEEYMSGVLPPAPPPPPSEQEAISVRDKEREGDRSSSFGGGSNAAGLGKSDAKPIATMHIRNPTDAWSTAQMMDEQQKLGNQRAQGSTAISLCEQLDKLHEEELRIFLSAQRQLRHGNKTDLVKRVLHCVSEKSIRDMLERRKHYFQSVAHILENDLNSLRRDGIMAENKADESVNNEGTDAIPSAANSGGSQPVIISYACGVDQTITAEEKESVAPDFLHTPWGILRKPVRHTSTGEKSRSIDRLQRLSLNVDELQLVRSKASTGDLDELPESLLRRYAYQFSLTWKRRHPLSLLEAVQWHSTTLLPQQLNEEGGASPTPALRRQQEDEGVHKTLENYEAFRIISQRTNNLQVVDNKEINLHLKAIRREALRKERRAEETLRREHSLLEAAALAASAKSFTPPEEDMVPSSRVLGVDAEHNNDNESSGRLLPTSSDWEKGESQEDEPKELPPWAIFNGEEEFNMTTGRFGDPRIGRYQELSDGRFKILPSREAQSRWTVNRQLLPGALQDTLQRAELQQKTRVEAVEKVHQEKLKFKRYRKWDAFLRKAQDKQKGKPQTDDKEGDGDGKKSAGPLPAKKRLSLLLRKGKDKAPIDDAVKAKYCKTL</sequence>
<evidence type="ECO:0000313" key="4">
    <source>
        <dbReference type="Proteomes" id="UP000195570"/>
    </source>
</evidence>
<keyword evidence="4" id="KW-1185">Reference proteome</keyword>
<reference evidence="3" key="1">
    <citation type="submission" date="2016-09" db="EMBL/GenBank/DDBJ databases">
        <authorList>
            <person name="Hebert L."/>
            <person name="Moumen B."/>
        </authorList>
    </citation>
    <scope>NUCLEOTIDE SEQUENCE [LARGE SCALE GENOMIC DNA]</scope>
    <source>
        <strain evidence="3">OVI</strain>
    </source>
</reference>
<feature type="compositionally biased region" description="Polar residues" evidence="2">
    <location>
        <begin position="614"/>
        <end position="625"/>
    </location>
</feature>
<dbReference type="GeneID" id="92383071"/>
<dbReference type="EMBL" id="CZPT02000501">
    <property type="protein sequence ID" value="SCU66119.1"/>
    <property type="molecule type" value="Genomic_DNA"/>
</dbReference>
<organism evidence="3 4">
    <name type="scientific">Trypanosoma equiperdum</name>
    <dbReference type="NCBI Taxonomy" id="5694"/>
    <lineage>
        <taxon>Eukaryota</taxon>
        <taxon>Discoba</taxon>
        <taxon>Euglenozoa</taxon>
        <taxon>Kinetoplastea</taxon>
        <taxon>Metakinetoplastina</taxon>
        <taxon>Trypanosomatida</taxon>
        <taxon>Trypanosomatidae</taxon>
        <taxon>Trypanosoma</taxon>
    </lineage>
</organism>
<dbReference type="InterPro" id="IPR011990">
    <property type="entry name" value="TPR-like_helical_dom_sf"/>
</dbReference>
<dbReference type="PROSITE" id="PS51375">
    <property type="entry name" value="PPR"/>
    <property type="match status" value="1"/>
</dbReference>
<feature type="region of interest" description="Disordered" evidence="2">
    <location>
        <begin position="607"/>
        <end position="642"/>
    </location>
</feature>
<gene>
    <name evidence="3" type="ORF">TEOVI_000913700</name>
</gene>
<dbReference type="InterPro" id="IPR002885">
    <property type="entry name" value="PPR_rpt"/>
</dbReference>
<feature type="region of interest" description="Disordered" evidence="2">
    <location>
        <begin position="737"/>
        <end position="770"/>
    </location>
</feature>
<dbReference type="Gene3D" id="1.25.40.10">
    <property type="entry name" value="Tetratricopeptide repeat domain"/>
    <property type="match status" value="1"/>
</dbReference>
<dbReference type="Pfam" id="PF13812">
    <property type="entry name" value="PPR_3"/>
    <property type="match status" value="1"/>
</dbReference>
<feature type="repeat" description="PPR" evidence="1">
    <location>
        <begin position="99"/>
        <end position="133"/>
    </location>
</feature>
<feature type="compositionally biased region" description="Basic and acidic residues" evidence="2">
    <location>
        <begin position="737"/>
        <end position="760"/>
    </location>
</feature>
<evidence type="ECO:0000256" key="2">
    <source>
        <dbReference type="SAM" id="MobiDB-lite"/>
    </source>
</evidence>
<dbReference type="Proteomes" id="UP000195570">
    <property type="component" value="Unassembled WGS sequence"/>
</dbReference>
<dbReference type="AlphaFoldDB" id="A0A1G4I3A2"/>
<comment type="caution">
    <text evidence="3">The sequence shown here is derived from an EMBL/GenBank/DDBJ whole genome shotgun (WGS) entry which is preliminary data.</text>
</comment>
<feature type="region of interest" description="Disordered" evidence="2">
    <location>
        <begin position="196"/>
        <end position="241"/>
    </location>
</feature>
<dbReference type="RefSeq" id="XP_067077605.1">
    <property type="nucleotide sequence ID" value="XM_067221504.1"/>
</dbReference>
<name>A0A1G4I3A2_TRYEQ</name>
<proteinExistence type="predicted"/>
<protein>
    <submittedName>
        <fullName evidence="3">Uncharacterized protein</fullName>
    </submittedName>
</protein>
<accession>A0A1G4I3A2</accession>
<feature type="compositionally biased region" description="Basic and acidic residues" evidence="2">
    <location>
        <begin position="213"/>
        <end position="223"/>
    </location>
</feature>